<gene>
    <name evidence="2" type="ORF">ACFSJU_11695</name>
</gene>
<organism evidence="2 3">
    <name type="scientific">Paradesertivirga mongoliensis</name>
    <dbReference type="NCBI Taxonomy" id="2100740"/>
    <lineage>
        <taxon>Bacteria</taxon>
        <taxon>Pseudomonadati</taxon>
        <taxon>Bacteroidota</taxon>
        <taxon>Sphingobacteriia</taxon>
        <taxon>Sphingobacteriales</taxon>
        <taxon>Sphingobacteriaceae</taxon>
        <taxon>Paradesertivirga</taxon>
    </lineage>
</organism>
<dbReference type="EC" id="2.1.-.-" evidence="2"/>
<dbReference type="EMBL" id="JBHUHZ010000001">
    <property type="protein sequence ID" value="MFD2163057.1"/>
    <property type="molecule type" value="Genomic_DNA"/>
</dbReference>
<protein>
    <submittedName>
        <fullName evidence="2">Class I SAM-dependent methyltransferase</fullName>
        <ecNumber evidence="2">2.1.-.-</ecNumber>
    </submittedName>
</protein>
<keyword evidence="3" id="KW-1185">Reference proteome</keyword>
<feature type="domain" description="Methyltransferase type 11" evidence="1">
    <location>
        <begin position="82"/>
        <end position="145"/>
    </location>
</feature>
<evidence type="ECO:0000313" key="3">
    <source>
        <dbReference type="Proteomes" id="UP001597387"/>
    </source>
</evidence>
<comment type="caution">
    <text evidence="2">The sequence shown here is derived from an EMBL/GenBank/DDBJ whole genome shotgun (WGS) entry which is preliminary data.</text>
</comment>
<name>A0ABW4ZNJ5_9SPHI</name>
<sequence>MRKKDIDLNQVIYDCIRTLNQNTNKIGYDVLDEFINGLICTDDPPEARLSLKEGMVQYQKTPARIILELVSIVQNRQIKKFVDLGSGLGQPVILFTLLTGTRCFAIEYEPTYREYAKRCASQLGIDTVTFINVDARNLDYPDNAVFYIYTSLEGILLEEILKKIERKSLHMPISLFTYAPCSSVIAKKSWLHCSNGNPIDPHSLCEFTSLPPLYL</sequence>
<evidence type="ECO:0000313" key="2">
    <source>
        <dbReference type="EMBL" id="MFD2163057.1"/>
    </source>
</evidence>
<keyword evidence="2" id="KW-0808">Transferase</keyword>
<evidence type="ECO:0000259" key="1">
    <source>
        <dbReference type="Pfam" id="PF08241"/>
    </source>
</evidence>
<dbReference type="SUPFAM" id="SSF53335">
    <property type="entry name" value="S-adenosyl-L-methionine-dependent methyltransferases"/>
    <property type="match status" value="1"/>
</dbReference>
<dbReference type="Pfam" id="PF08241">
    <property type="entry name" value="Methyltransf_11"/>
    <property type="match status" value="1"/>
</dbReference>
<keyword evidence="2" id="KW-0489">Methyltransferase</keyword>
<proteinExistence type="predicted"/>
<dbReference type="GO" id="GO:0008168">
    <property type="term" value="F:methyltransferase activity"/>
    <property type="evidence" value="ECO:0007669"/>
    <property type="project" value="UniProtKB-KW"/>
</dbReference>
<dbReference type="RefSeq" id="WP_255902388.1">
    <property type="nucleotide sequence ID" value="NZ_JAFMZO010000003.1"/>
</dbReference>
<reference evidence="3" key="1">
    <citation type="journal article" date="2019" name="Int. J. Syst. Evol. Microbiol.">
        <title>The Global Catalogue of Microorganisms (GCM) 10K type strain sequencing project: providing services to taxonomists for standard genome sequencing and annotation.</title>
        <authorList>
            <consortium name="The Broad Institute Genomics Platform"/>
            <consortium name="The Broad Institute Genome Sequencing Center for Infectious Disease"/>
            <person name="Wu L."/>
            <person name="Ma J."/>
        </authorList>
    </citation>
    <scope>NUCLEOTIDE SEQUENCE [LARGE SCALE GENOMIC DNA]</scope>
    <source>
        <strain evidence="3">KCTC 42217</strain>
    </source>
</reference>
<dbReference type="Proteomes" id="UP001597387">
    <property type="component" value="Unassembled WGS sequence"/>
</dbReference>
<dbReference type="InterPro" id="IPR013216">
    <property type="entry name" value="Methyltransf_11"/>
</dbReference>
<dbReference type="Gene3D" id="3.40.50.150">
    <property type="entry name" value="Vaccinia Virus protein VP39"/>
    <property type="match status" value="1"/>
</dbReference>
<dbReference type="GO" id="GO:0032259">
    <property type="term" value="P:methylation"/>
    <property type="evidence" value="ECO:0007669"/>
    <property type="project" value="UniProtKB-KW"/>
</dbReference>
<dbReference type="CDD" id="cd02440">
    <property type="entry name" value="AdoMet_MTases"/>
    <property type="match status" value="1"/>
</dbReference>
<accession>A0ABW4ZNJ5</accession>
<dbReference type="InterPro" id="IPR029063">
    <property type="entry name" value="SAM-dependent_MTases_sf"/>
</dbReference>